<dbReference type="InterPro" id="IPR039708">
    <property type="entry name" value="MT1774/Rv1733c-like"/>
</dbReference>
<dbReference type="RefSeq" id="WP_187684647.1">
    <property type="nucleotide sequence ID" value="NZ_AP023396.1"/>
</dbReference>
<organism evidence="2 3">
    <name type="scientific">Nocardia wallacei</name>
    <dbReference type="NCBI Taxonomy" id="480035"/>
    <lineage>
        <taxon>Bacteria</taxon>
        <taxon>Bacillati</taxon>
        <taxon>Actinomycetota</taxon>
        <taxon>Actinomycetes</taxon>
        <taxon>Mycobacteriales</taxon>
        <taxon>Nocardiaceae</taxon>
        <taxon>Nocardia</taxon>
    </lineage>
</organism>
<protein>
    <submittedName>
        <fullName evidence="2">Uncharacterized protein</fullName>
    </submittedName>
</protein>
<reference evidence="2 3" key="1">
    <citation type="submission" date="2020-08" db="EMBL/GenBank/DDBJ databases">
        <title>Genome Sequencing of Nocardia wallacei strain FMUON74 and assembly.</title>
        <authorList>
            <person name="Toyokawa M."/>
            <person name="Uesaka K."/>
        </authorList>
    </citation>
    <scope>NUCLEOTIDE SEQUENCE [LARGE SCALE GENOMIC DNA]</scope>
    <source>
        <strain evidence="2 3">FMUON74</strain>
    </source>
</reference>
<keyword evidence="1" id="KW-0812">Transmembrane</keyword>
<accession>A0A7G1KUZ3</accession>
<evidence type="ECO:0000313" key="2">
    <source>
        <dbReference type="EMBL" id="BCK57789.1"/>
    </source>
</evidence>
<evidence type="ECO:0000313" key="3">
    <source>
        <dbReference type="Proteomes" id="UP000516173"/>
    </source>
</evidence>
<feature type="transmembrane region" description="Helical" evidence="1">
    <location>
        <begin position="32"/>
        <end position="56"/>
    </location>
</feature>
<dbReference type="AlphaFoldDB" id="A0A7G1KUZ3"/>
<dbReference type="Proteomes" id="UP000516173">
    <property type="component" value="Chromosome"/>
</dbReference>
<name>A0A7G1KUZ3_9NOCA</name>
<evidence type="ECO:0000256" key="1">
    <source>
        <dbReference type="SAM" id="Phobius"/>
    </source>
</evidence>
<dbReference type="GeneID" id="80349999"/>
<keyword evidence="1" id="KW-0472">Membrane</keyword>
<dbReference type="PANTHER" id="PTHR42305:SF1">
    <property type="entry name" value="MEMBRANE PROTEIN RV1733C-RELATED"/>
    <property type="match status" value="1"/>
</dbReference>
<keyword evidence="3" id="KW-1185">Reference proteome</keyword>
<sequence length="190" mass="19721">MQDHPSISIRLLRAGPWSGNPLMRPGDRVLGVLRVVAALACLVAVPLAGAVGTAVYGGHADRIRVEHATRTHVEATIVEDPHRVRAARGGTEATVRWEHDGRTGTAVVAVPASASRGARVTVWLDPSGTPTDPPIWSGAAVMAGIAAGAAVLAATALSGAGLCAAVQGALLRHHTRRLDSEWRQFSPGHL</sequence>
<keyword evidence="1" id="KW-1133">Transmembrane helix</keyword>
<dbReference type="KEGG" id="nwl:NWFMUON74_55610"/>
<gene>
    <name evidence="2" type="ORF">NWFMUON74_55610</name>
</gene>
<dbReference type="PANTHER" id="PTHR42305">
    <property type="entry name" value="MEMBRANE PROTEIN RV1733C-RELATED"/>
    <property type="match status" value="1"/>
</dbReference>
<dbReference type="EMBL" id="AP023396">
    <property type="protein sequence ID" value="BCK57789.1"/>
    <property type="molecule type" value="Genomic_DNA"/>
</dbReference>
<proteinExistence type="predicted"/>
<feature type="transmembrane region" description="Helical" evidence="1">
    <location>
        <begin position="135"/>
        <end position="166"/>
    </location>
</feature>